<dbReference type="AlphaFoldDB" id="A0A563EPB7"/>
<sequence length="196" mass="20130">MQSRLASALIVLTLAIGVTGCAQRIGGTALAGADAKKASETTSKKPPTSSSKSTKTSAPPTSTKSSSGDVKIKVAKKTEGYEDCDILKPADIATAVGGKAGEGGCVQSTENPYAVITQMVTFADADGEKKPIEVGGNTAWEVVDKEGDCSIVVMLTDDPKAITPAWVVKVLEVDDIDSCGIALKLATLGFERLPNA</sequence>
<reference evidence="3 4" key="1">
    <citation type="submission" date="2019-07" db="EMBL/GenBank/DDBJ databases">
        <title>Lentzea xizangensis sp. nov., isolated from Qinghai-Tibetan Plateau Soils.</title>
        <authorList>
            <person name="Huang J."/>
        </authorList>
    </citation>
    <scope>NUCLEOTIDE SEQUENCE [LARGE SCALE GENOMIC DNA]</scope>
    <source>
        <strain evidence="3 4">FXJ1.1311</strain>
    </source>
</reference>
<evidence type="ECO:0000313" key="3">
    <source>
        <dbReference type="EMBL" id="TWP49055.1"/>
    </source>
</evidence>
<name>A0A563EPB7_9PSEU</name>
<keyword evidence="4" id="KW-1185">Reference proteome</keyword>
<accession>A0A563EPB7</accession>
<feature type="signal peptide" evidence="2">
    <location>
        <begin position="1"/>
        <end position="24"/>
    </location>
</feature>
<feature type="compositionally biased region" description="Basic and acidic residues" evidence="1">
    <location>
        <begin position="34"/>
        <end position="43"/>
    </location>
</feature>
<dbReference type="PROSITE" id="PS51257">
    <property type="entry name" value="PROKAR_LIPOPROTEIN"/>
    <property type="match status" value="1"/>
</dbReference>
<dbReference type="OrthoDB" id="3696889at2"/>
<proteinExistence type="predicted"/>
<feature type="region of interest" description="Disordered" evidence="1">
    <location>
        <begin position="31"/>
        <end position="70"/>
    </location>
</feature>
<feature type="compositionally biased region" description="Low complexity" evidence="1">
    <location>
        <begin position="44"/>
        <end position="67"/>
    </location>
</feature>
<dbReference type="RefSeq" id="WP_146355223.1">
    <property type="nucleotide sequence ID" value="NZ_VOBR01000017.1"/>
</dbReference>
<evidence type="ECO:0000256" key="1">
    <source>
        <dbReference type="SAM" id="MobiDB-lite"/>
    </source>
</evidence>
<comment type="caution">
    <text evidence="3">The sequence shown here is derived from an EMBL/GenBank/DDBJ whole genome shotgun (WGS) entry which is preliminary data.</text>
</comment>
<dbReference type="Proteomes" id="UP000316639">
    <property type="component" value="Unassembled WGS sequence"/>
</dbReference>
<keyword evidence="2" id="KW-0732">Signal</keyword>
<protein>
    <recommendedName>
        <fullName evidence="5">DUF3558 domain-containing protein</fullName>
    </recommendedName>
</protein>
<organism evidence="3 4">
    <name type="scientific">Lentzea tibetensis</name>
    <dbReference type="NCBI Taxonomy" id="2591470"/>
    <lineage>
        <taxon>Bacteria</taxon>
        <taxon>Bacillati</taxon>
        <taxon>Actinomycetota</taxon>
        <taxon>Actinomycetes</taxon>
        <taxon>Pseudonocardiales</taxon>
        <taxon>Pseudonocardiaceae</taxon>
        <taxon>Lentzea</taxon>
    </lineage>
</organism>
<dbReference type="EMBL" id="VOBR01000017">
    <property type="protein sequence ID" value="TWP49055.1"/>
    <property type="molecule type" value="Genomic_DNA"/>
</dbReference>
<evidence type="ECO:0000256" key="2">
    <source>
        <dbReference type="SAM" id="SignalP"/>
    </source>
</evidence>
<evidence type="ECO:0000313" key="4">
    <source>
        <dbReference type="Proteomes" id="UP000316639"/>
    </source>
</evidence>
<feature type="chain" id="PRO_5021957036" description="DUF3558 domain-containing protein" evidence="2">
    <location>
        <begin position="25"/>
        <end position="196"/>
    </location>
</feature>
<gene>
    <name evidence="3" type="ORF">FKR81_25620</name>
</gene>
<evidence type="ECO:0008006" key="5">
    <source>
        <dbReference type="Google" id="ProtNLM"/>
    </source>
</evidence>